<organism evidence="2 3">
    <name type="scientific">Aeromonas simiae</name>
    <dbReference type="NCBI Taxonomy" id="218936"/>
    <lineage>
        <taxon>Bacteria</taxon>
        <taxon>Pseudomonadati</taxon>
        <taxon>Pseudomonadota</taxon>
        <taxon>Gammaproteobacteria</taxon>
        <taxon>Aeromonadales</taxon>
        <taxon>Aeromonadaceae</taxon>
        <taxon>Aeromonas</taxon>
    </lineage>
</organism>
<dbReference type="EMBL" id="CP040449">
    <property type="protein sequence ID" value="QFI56698.1"/>
    <property type="molecule type" value="Genomic_DNA"/>
</dbReference>
<dbReference type="AlphaFoldDB" id="A0A5J6X398"/>
<dbReference type="PROSITE" id="PS51128">
    <property type="entry name" value="ZF_DKSA_2"/>
    <property type="match status" value="1"/>
</dbReference>
<dbReference type="Gene3D" id="1.20.120.910">
    <property type="entry name" value="DksA, coiled-coil domain"/>
    <property type="match status" value="1"/>
</dbReference>
<reference evidence="2 3" key="1">
    <citation type="submission" date="2019-05" db="EMBL/GenBank/DDBJ databases">
        <title>OXA-830, a novel chromosomally encoded expanded-spectrum class D beta-lactamase in Aeromonas simiae.</title>
        <authorList>
            <person name="Zhou W."/>
            <person name="Chen Q."/>
        </authorList>
    </citation>
    <scope>NUCLEOTIDE SEQUENCE [LARGE SCALE GENOMIC DNA]</scope>
    <source>
        <strain evidence="2 3">A6</strain>
    </source>
</reference>
<gene>
    <name evidence="2" type="ORF">FE240_10450</name>
</gene>
<keyword evidence="3" id="KW-1185">Reference proteome</keyword>
<evidence type="ECO:0000256" key="1">
    <source>
        <dbReference type="PROSITE-ProRule" id="PRU00510"/>
    </source>
</evidence>
<protein>
    <submittedName>
        <fullName evidence="2">Conjugal transfer protein TraR</fullName>
    </submittedName>
</protein>
<dbReference type="KEGG" id="asim:FE240_10450"/>
<sequence length="117" mass="13074">MSGWRRRLEADWTQIRQQLIAELEAARLDDIGVSPAQCEVESLVAMARTVLGPGVEAPIARLLHLDAALCQMELGLYGLCSDCEEPLDPIALDNDPAMQRCPRCEARYRKGDHTREL</sequence>
<name>A0A5J6X398_9GAMM</name>
<proteinExistence type="predicted"/>
<dbReference type="Proteomes" id="UP000594034">
    <property type="component" value="Chromosome"/>
</dbReference>
<evidence type="ECO:0000313" key="2">
    <source>
        <dbReference type="EMBL" id="QFI56698.1"/>
    </source>
</evidence>
<accession>A0A5J6X398</accession>
<evidence type="ECO:0000313" key="3">
    <source>
        <dbReference type="Proteomes" id="UP000594034"/>
    </source>
</evidence>
<feature type="zinc finger region" description="dksA C4-type" evidence="1">
    <location>
        <begin position="80"/>
        <end position="104"/>
    </location>
</feature>